<proteinExistence type="predicted"/>
<gene>
    <name evidence="3" type="ORF">J2Z63_000018</name>
</gene>
<keyword evidence="1" id="KW-1133">Transmembrane helix</keyword>
<accession>A0ABU0ND81</accession>
<evidence type="ECO:0000313" key="3">
    <source>
        <dbReference type="EMBL" id="MDQ0567397.1"/>
    </source>
</evidence>
<sequence>MNKKLLLSSLVFIAPLSAIFLTNNIKSNNNNIVLKSESKTLDINEVITNTGNNENHQGFEIKDNTIASIQKAVIEGNSANKDKLFWHDLEFEQITNETAVIRVKKASARYKDGRVTIHIKPEKLVIPTLKIDIDNLDDQFRDLKVQLDEKKIDSKWVSYSYSSKNINLKIKEVNKEETFTAKLFALDENWETKGEGIEISESGLELSPTSNLSAYQGRYLVKMSFKLQNSNFEQTNETYLQVSSEKNVKPLKDFYESRNGQLIIQAAKLNGYKDWNDEFKNIDLQRLNALTLNEFTTWDNYQFPIDLIDFSDIDILKDKRFFKLYSNQEIDEHQKKVKNQIETKLSKLRSKSKLNVDYTIEFIRDTKISGIKVKIKAKQNSTYFKGETQFIVIQAKDENLSTISKAFIVGVSISVVVLSVAIVAGSTFFIKKRLSKK</sequence>
<dbReference type="InterPro" id="IPR007880">
    <property type="entry name" value="Spiralin"/>
</dbReference>
<dbReference type="Proteomes" id="UP001236620">
    <property type="component" value="Unassembled WGS sequence"/>
</dbReference>
<evidence type="ECO:0000313" key="4">
    <source>
        <dbReference type="Proteomes" id="UP001236620"/>
    </source>
</evidence>
<dbReference type="Pfam" id="PF05215">
    <property type="entry name" value="Spiralin"/>
    <property type="match status" value="1"/>
</dbReference>
<evidence type="ECO:0000256" key="1">
    <source>
        <dbReference type="SAM" id="Phobius"/>
    </source>
</evidence>
<keyword evidence="1" id="KW-0472">Membrane</keyword>
<dbReference type="RefSeq" id="WP_307443777.1">
    <property type="nucleotide sequence ID" value="NZ_JAUSWP010000001.1"/>
</dbReference>
<comment type="caution">
    <text evidence="3">The sequence shown here is derived from an EMBL/GenBank/DDBJ whole genome shotgun (WGS) entry which is preliminary data.</text>
</comment>
<keyword evidence="2" id="KW-0732">Signal</keyword>
<keyword evidence="4" id="KW-1185">Reference proteome</keyword>
<feature type="transmembrane region" description="Helical" evidence="1">
    <location>
        <begin position="406"/>
        <end position="430"/>
    </location>
</feature>
<feature type="signal peptide" evidence="2">
    <location>
        <begin position="1"/>
        <end position="20"/>
    </location>
</feature>
<evidence type="ECO:0000256" key="2">
    <source>
        <dbReference type="SAM" id="SignalP"/>
    </source>
</evidence>
<protein>
    <submittedName>
        <fullName evidence="3">Uncharacterized protein</fullName>
    </submittedName>
</protein>
<name>A0ABU0ND81_9MOLU</name>
<dbReference type="EMBL" id="JAUSWP010000001">
    <property type="protein sequence ID" value="MDQ0567397.1"/>
    <property type="molecule type" value="Genomic_DNA"/>
</dbReference>
<organism evidence="3 4">
    <name type="scientific">Mycoplasma yeatsii</name>
    <dbReference type="NCBI Taxonomy" id="51365"/>
    <lineage>
        <taxon>Bacteria</taxon>
        <taxon>Bacillati</taxon>
        <taxon>Mycoplasmatota</taxon>
        <taxon>Mollicutes</taxon>
        <taxon>Mycoplasmataceae</taxon>
        <taxon>Mycoplasma</taxon>
    </lineage>
</organism>
<reference evidence="3" key="1">
    <citation type="submission" date="2023-07" db="EMBL/GenBank/DDBJ databases">
        <title>Genomic Encyclopedia of Type Strains, Phase IV (KMG-IV): sequencing the most valuable type-strain genomes for metagenomic binning, comparative biology and taxonomic classification.</title>
        <authorList>
            <person name="Goeker M."/>
        </authorList>
    </citation>
    <scope>NUCLEOTIDE SEQUENCE [LARGE SCALE GENOMIC DNA]</scope>
    <source>
        <strain evidence="3">DSM 22019</strain>
    </source>
</reference>
<feature type="chain" id="PRO_5047218304" evidence="2">
    <location>
        <begin position="21"/>
        <end position="437"/>
    </location>
</feature>
<keyword evidence="1" id="KW-0812">Transmembrane</keyword>